<dbReference type="Pfam" id="PF00696">
    <property type="entry name" value="AA_kinase"/>
    <property type="match status" value="1"/>
</dbReference>
<dbReference type="GO" id="GO:0009090">
    <property type="term" value="P:homoserine biosynthetic process"/>
    <property type="evidence" value="ECO:0007669"/>
    <property type="project" value="TreeGrafter"/>
</dbReference>
<dbReference type="GO" id="GO:0009089">
    <property type="term" value="P:lysine biosynthetic process via diaminopimelate"/>
    <property type="evidence" value="ECO:0007669"/>
    <property type="project" value="UniProtKB-UniPathway"/>
</dbReference>
<dbReference type="SUPFAM" id="SSF53633">
    <property type="entry name" value="Carbamate kinase-like"/>
    <property type="match status" value="1"/>
</dbReference>
<evidence type="ECO:0000256" key="2">
    <source>
        <dbReference type="ARBA" id="ARBA00010122"/>
    </source>
</evidence>
<organism evidence="13 14">
    <name type="scientific">Desulfoluna spongiiphila</name>
    <dbReference type="NCBI Taxonomy" id="419481"/>
    <lineage>
        <taxon>Bacteria</taxon>
        <taxon>Pseudomonadati</taxon>
        <taxon>Thermodesulfobacteriota</taxon>
        <taxon>Desulfobacteria</taxon>
        <taxon>Desulfobacterales</taxon>
        <taxon>Desulfolunaceae</taxon>
        <taxon>Desulfoluna</taxon>
    </lineage>
</organism>
<comment type="pathway">
    <text evidence="10">Amino-acid biosynthesis; L-threonine biosynthesis; L-threonine from L-aspartate: step 1/5.</text>
</comment>
<dbReference type="AlphaFoldDB" id="A0A1G5HZD2"/>
<reference evidence="13 14" key="1">
    <citation type="submission" date="2016-10" db="EMBL/GenBank/DDBJ databases">
        <authorList>
            <person name="de Groot N.N."/>
        </authorList>
    </citation>
    <scope>NUCLEOTIDE SEQUENCE [LARGE SCALE GENOMIC DNA]</scope>
    <source>
        <strain evidence="13 14">AA1</strain>
    </source>
</reference>
<feature type="domain" description="Aspartate/glutamate/uridylate kinase" evidence="11">
    <location>
        <begin position="2"/>
        <end position="284"/>
    </location>
</feature>
<keyword evidence="10" id="KW-0028">Amino-acid biosynthesis</keyword>
<evidence type="ECO:0000256" key="5">
    <source>
        <dbReference type="ARBA" id="ARBA00022777"/>
    </source>
</evidence>
<dbReference type="UniPathway" id="UPA00051">
    <property type="reaction ID" value="UER00462"/>
</dbReference>
<evidence type="ECO:0000256" key="9">
    <source>
        <dbReference type="RuleBase" id="RU003448"/>
    </source>
</evidence>
<evidence type="ECO:0000313" key="13">
    <source>
        <dbReference type="EMBL" id="SCY68799.1"/>
    </source>
</evidence>
<proteinExistence type="inferred from homology"/>
<name>A0A1G5HZD2_9BACT</name>
<dbReference type="InterPro" id="IPR001048">
    <property type="entry name" value="Asp/Glu/Uridylate_kinase"/>
</dbReference>
<evidence type="ECO:0000256" key="1">
    <source>
        <dbReference type="ARBA" id="ARBA00004766"/>
    </source>
</evidence>
<dbReference type="NCBIfam" id="TIGR00657">
    <property type="entry name" value="asp_kinases"/>
    <property type="match status" value="1"/>
</dbReference>
<keyword evidence="5 9" id="KW-0418">Kinase</keyword>
<evidence type="ECO:0000256" key="8">
    <source>
        <dbReference type="PIRSR" id="PIRSR000726-1"/>
    </source>
</evidence>
<feature type="domain" description="Aspartokinase ACT" evidence="12">
    <location>
        <begin position="393"/>
        <end position="453"/>
    </location>
</feature>
<dbReference type="UniPathway" id="UPA00034">
    <property type="reaction ID" value="UER00015"/>
</dbReference>
<dbReference type="Gene3D" id="3.40.1160.10">
    <property type="entry name" value="Acetylglutamate kinase-like"/>
    <property type="match status" value="1"/>
</dbReference>
<dbReference type="InterPro" id="IPR001341">
    <property type="entry name" value="Asp_kinase"/>
</dbReference>
<evidence type="ECO:0000256" key="7">
    <source>
        <dbReference type="ARBA" id="ARBA00047872"/>
    </source>
</evidence>
<dbReference type="CDD" id="cd04892">
    <property type="entry name" value="ACT_AK-like_2"/>
    <property type="match status" value="1"/>
</dbReference>
<dbReference type="EMBL" id="FMUX01000016">
    <property type="protein sequence ID" value="SCY68799.1"/>
    <property type="molecule type" value="Genomic_DNA"/>
</dbReference>
<sequence length="458" mass="49448">MKVIKIGGGCLKGKKTIESILDLLAGRVGGDIIVVSALNGITDMLIDGMADALADEENIPPLMSRLRTKHMATARHIIADADLQKAFSKTFGKALQRLERYYYGLSYTGESTPKMRDLISSYGERFSAELLTCAMSARGVRAVCRMPQNIGMITDGKYEDATADLEVTRTNFQEHLSPLLDEGTLVFMPGFYGISEEGNITTYGRGGTDYSAAVATVAMEAEVLEFWKDVAGFMSADPRMVPEAELISVLSYAEAAELCYFGAKILHPRAVEPVRRYGLDIAIKSTLDPDAEGSLITKSSPEAPHVVKSVTQNTDVGIIKVYASGMGARPGMLSEVTGCVTDSGINIRSVVTSQTCISILLDKKDMDRGYGALEKLTPNPFRKVEREDDVALISMVGEGLNARKGVAARCFSAMDDAGINVEMIAFGPSPVALYFIVREEDLKASVRALHATFFNGGA</sequence>
<dbReference type="OrthoDB" id="9799110at2"/>
<keyword evidence="14" id="KW-1185">Reference proteome</keyword>
<dbReference type="PIRSF" id="PIRSF000726">
    <property type="entry name" value="Asp_kin"/>
    <property type="match status" value="1"/>
</dbReference>
<dbReference type="PANTHER" id="PTHR21499:SF59">
    <property type="entry name" value="ASPARTOKINASE"/>
    <property type="match status" value="1"/>
</dbReference>
<keyword evidence="6 8" id="KW-0067">ATP-binding</keyword>
<keyword evidence="3 9" id="KW-0808">Transferase</keyword>
<dbReference type="Gene3D" id="3.30.2130.10">
    <property type="entry name" value="VC0802-like"/>
    <property type="match status" value="1"/>
</dbReference>
<protein>
    <recommendedName>
        <fullName evidence="9">Aspartokinase</fullName>
        <ecNumber evidence="9">2.7.2.4</ecNumber>
    </recommendedName>
</protein>
<dbReference type="UniPathway" id="UPA00050">
    <property type="reaction ID" value="UER00461"/>
</dbReference>
<evidence type="ECO:0000256" key="10">
    <source>
        <dbReference type="RuleBase" id="RU004249"/>
    </source>
</evidence>
<dbReference type="GO" id="GO:0005524">
    <property type="term" value="F:ATP binding"/>
    <property type="evidence" value="ECO:0007669"/>
    <property type="project" value="UniProtKB-KW"/>
</dbReference>
<dbReference type="InterPro" id="IPR054352">
    <property type="entry name" value="ACT_Aspartokinase"/>
</dbReference>
<dbReference type="PANTHER" id="PTHR21499">
    <property type="entry name" value="ASPARTATE KINASE"/>
    <property type="match status" value="1"/>
</dbReference>
<dbReference type="SUPFAM" id="SSF55021">
    <property type="entry name" value="ACT-like"/>
    <property type="match status" value="2"/>
</dbReference>
<dbReference type="Proteomes" id="UP000198870">
    <property type="component" value="Unassembled WGS sequence"/>
</dbReference>
<evidence type="ECO:0000256" key="4">
    <source>
        <dbReference type="ARBA" id="ARBA00022741"/>
    </source>
</evidence>
<evidence type="ECO:0000256" key="3">
    <source>
        <dbReference type="ARBA" id="ARBA00022679"/>
    </source>
</evidence>
<dbReference type="GO" id="GO:0005829">
    <property type="term" value="C:cytosol"/>
    <property type="evidence" value="ECO:0007669"/>
    <property type="project" value="TreeGrafter"/>
</dbReference>
<feature type="binding site" evidence="8">
    <location>
        <position position="239"/>
    </location>
    <ligand>
        <name>ATP</name>
        <dbReference type="ChEBI" id="CHEBI:30616"/>
    </ligand>
</feature>
<dbReference type="STRING" id="419481.SAMN05216233_11688"/>
<comment type="catalytic activity">
    <reaction evidence="7 9">
        <text>L-aspartate + ATP = 4-phospho-L-aspartate + ADP</text>
        <dbReference type="Rhea" id="RHEA:23776"/>
        <dbReference type="ChEBI" id="CHEBI:29991"/>
        <dbReference type="ChEBI" id="CHEBI:30616"/>
        <dbReference type="ChEBI" id="CHEBI:57535"/>
        <dbReference type="ChEBI" id="CHEBI:456216"/>
        <dbReference type="EC" id="2.7.2.4"/>
    </reaction>
</comment>
<comment type="pathway">
    <text evidence="10">Amino-acid biosynthesis; L-methionine biosynthesis via de novo pathway; L-homoserine from L-aspartate: step 1/3.</text>
</comment>
<dbReference type="InterPro" id="IPR045865">
    <property type="entry name" value="ACT-like_dom_sf"/>
</dbReference>
<dbReference type="Pfam" id="PF22468">
    <property type="entry name" value="ACT_9"/>
    <property type="match status" value="1"/>
</dbReference>
<comment type="similarity">
    <text evidence="2 9">Belongs to the aspartokinase family.</text>
</comment>
<dbReference type="InterPro" id="IPR036393">
    <property type="entry name" value="AceGlu_kinase-like_sf"/>
</dbReference>
<dbReference type="GO" id="GO:0009088">
    <property type="term" value="P:threonine biosynthetic process"/>
    <property type="evidence" value="ECO:0007669"/>
    <property type="project" value="UniProtKB-UniPathway"/>
</dbReference>
<gene>
    <name evidence="13" type="ORF">SAMN05216233_11688</name>
</gene>
<evidence type="ECO:0000259" key="11">
    <source>
        <dbReference type="Pfam" id="PF00696"/>
    </source>
</evidence>
<accession>A0A1G5HZD2</accession>
<evidence type="ECO:0000259" key="12">
    <source>
        <dbReference type="Pfam" id="PF22468"/>
    </source>
</evidence>
<keyword evidence="4 8" id="KW-0547">Nucleotide-binding</keyword>
<dbReference type="EC" id="2.7.2.4" evidence="9"/>
<evidence type="ECO:0000313" key="14">
    <source>
        <dbReference type="Proteomes" id="UP000198870"/>
    </source>
</evidence>
<evidence type="ECO:0000256" key="6">
    <source>
        <dbReference type="ARBA" id="ARBA00022840"/>
    </source>
</evidence>
<comment type="pathway">
    <text evidence="1 10">Amino-acid biosynthesis; L-lysine biosynthesis via DAP pathway; (S)-tetrahydrodipicolinate from L-aspartate: step 1/4.</text>
</comment>
<dbReference type="GO" id="GO:0004072">
    <property type="term" value="F:aspartate kinase activity"/>
    <property type="evidence" value="ECO:0007669"/>
    <property type="project" value="UniProtKB-EC"/>
</dbReference>
<dbReference type="RefSeq" id="WP_092213070.1">
    <property type="nucleotide sequence ID" value="NZ_FMUX01000016.1"/>
</dbReference>
<dbReference type="InterPro" id="IPR005260">
    <property type="entry name" value="Asp_kin_monofn"/>
</dbReference>